<gene>
    <name evidence="1" type="ORF">DFE_1048</name>
</gene>
<dbReference type="GO" id="GO:0016746">
    <property type="term" value="F:acyltransferase activity"/>
    <property type="evidence" value="ECO:0007669"/>
    <property type="project" value="UniProtKB-KW"/>
</dbReference>
<reference evidence="1 2" key="1">
    <citation type="journal article" date="2018" name="Sci. Adv.">
        <title>Multi-heme cytochromes provide a pathway for survival in energy-limited environments.</title>
        <authorList>
            <person name="Deng X."/>
            <person name="Dohmae N."/>
            <person name="Nealson K.H."/>
            <person name="Hashimoto K."/>
            <person name="Okamoto A."/>
        </authorList>
    </citation>
    <scope>NUCLEOTIDE SEQUENCE [LARGE SCALE GENOMIC DNA]</scope>
    <source>
        <strain evidence="1 2">IS5</strain>
    </source>
</reference>
<dbReference type="OrthoDB" id="9929656at2"/>
<proteinExistence type="predicted"/>
<protein>
    <submittedName>
        <fullName evidence="1">Pyruvate/2-oxoglutarate dehydrogenase complex, dihydrolipoamide acyltransferase E2 component</fullName>
    </submittedName>
</protein>
<organism evidence="1 2">
    <name type="scientific">Desulfovibrio ferrophilus</name>
    <dbReference type="NCBI Taxonomy" id="241368"/>
    <lineage>
        <taxon>Bacteria</taxon>
        <taxon>Pseudomonadati</taxon>
        <taxon>Thermodesulfobacteriota</taxon>
        <taxon>Desulfovibrionia</taxon>
        <taxon>Desulfovibrionales</taxon>
        <taxon>Desulfovibrionaceae</taxon>
        <taxon>Desulfovibrio</taxon>
    </lineage>
</organism>
<evidence type="ECO:0000313" key="2">
    <source>
        <dbReference type="Proteomes" id="UP000269883"/>
    </source>
</evidence>
<dbReference type="RefSeq" id="WP_126377315.1">
    <property type="nucleotide sequence ID" value="NZ_AP017378.1"/>
</dbReference>
<accession>A0A2Z6AWZ3</accession>
<dbReference type="PROSITE" id="PS51257">
    <property type="entry name" value="PROKAR_LIPOPROTEIN"/>
    <property type="match status" value="1"/>
</dbReference>
<dbReference type="KEGG" id="dfl:DFE_1048"/>
<keyword evidence="1" id="KW-0670">Pyruvate</keyword>
<dbReference type="AlphaFoldDB" id="A0A2Z6AWZ3"/>
<evidence type="ECO:0000313" key="1">
    <source>
        <dbReference type="EMBL" id="BBD07774.1"/>
    </source>
</evidence>
<keyword evidence="1" id="KW-0808">Transferase</keyword>
<sequence>MRKKAVIVLILFIMAILSGCAIGTTKRDDGSIVQHYFGYVRVVTPPTAPESADIVVNDIECFGLHAYKGFGLGYVHRRNESIPVDCRLVIKVSNEEQINHVMSVWGPILKEGLCAVVE</sequence>
<dbReference type="Proteomes" id="UP000269883">
    <property type="component" value="Chromosome"/>
</dbReference>
<name>A0A2Z6AWZ3_9BACT</name>
<keyword evidence="2" id="KW-1185">Reference proteome</keyword>
<keyword evidence="1" id="KW-0012">Acyltransferase</keyword>
<dbReference type="EMBL" id="AP017378">
    <property type="protein sequence ID" value="BBD07774.1"/>
    <property type="molecule type" value="Genomic_DNA"/>
</dbReference>